<evidence type="ECO:0000256" key="1">
    <source>
        <dbReference type="SAM" id="SignalP"/>
    </source>
</evidence>
<evidence type="ECO:0000313" key="3">
    <source>
        <dbReference type="Proteomes" id="UP000824890"/>
    </source>
</evidence>
<keyword evidence="1" id="KW-0732">Signal</keyword>
<evidence type="ECO:0000313" key="2">
    <source>
        <dbReference type="EMBL" id="KAH0911081.1"/>
    </source>
</evidence>
<reference evidence="2 3" key="1">
    <citation type="submission" date="2021-05" db="EMBL/GenBank/DDBJ databases">
        <title>Genome Assembly of Synthetic Allotetraploid Brassica napus Reveals Homoeologous Exchanges between Subgenomes.</title>
        <authorList>
            <person name="Davis J.T."/>
        </authorList>
    </citation>
    <scope>NUCLEOTIDE SEQUENCE [LARGE SCALE GENOMIC DNA]</scope>
    <source>
        <strain evidence="3">cv. Da-Ae</strain>
        <tissue evidence="2">Seedling</tissue>
    </source>
</reference>
<feature type="chain" id="PRO_5046815571" evidence="1">
    <location>
        <begin position="21"/>
        <end position="96"/>
    </location>
</feature>
<sequence>MYTLITFVFTIFFIVSSVHCGTTATADTPGNGYGEIKQVICYDFSRPCDTRGELGCDDFCIDWEDAVLQENVVVKDKYVSQIFLFKKYVSKMKSPN</sequence>
<dbReference type="EMBL" id="JAGKQM010000009">
    <property type="protein sequence ID" value="KAH0911081.1"/>
    <property type="molecule type" value="Genomic_DNA"/>
</dbReference>
<name>A0ABQ8C1Y6_BRANA</name>
<gene>
    <name evidence="2" type="ORF">HID58_034402</name>
</gene>
<organism evidence="2 3">
    <name type="scientific">Brassica napus</name>
    <name type="common">Rape</name>
    <dbReference type="NCBI Taxonomy" id="3708"/>
    <lineage>
        <taxon>Eukaryota</taxon>
        <taxon>Viridiplantae</taxon>
        <taxon>Streptophyta</taxon>
        <taxon>Embryophyta</taxon>
        <taxon>Tracheophyta</taxon>
        <taxon>Spermatophyta</taxon>
        <taxon>Magnoliopsida</taxon>
        <taxon>eudicotyledons</taxon>
        <taxon>Gunneridae</taxon>
        <taxon>Pentapetalae</taxon>
        <taxon>rosids</taxon>
        <taxon>malvids</taxon>
        <taxon>Brassicales</taxon>
        <taxon>Brassicaceae</taxon>
        <taxon>Brassiceae</taxon>
        <taxon>Brassica</taxon>
    </lineage>
</organism>
<accession>A0ABQ8C1Y6</accession>
<proteinExistence type="predicted"/>
<keyword evidence="3" id="KW-1185">Reference proteome</keyword>
<protein>
    <submittedName>
        <fullName evidence="2">Uncharacterized protein</fullName>
    </submittedName>
</protein>
<dbReference type="Proteomes" id="UP000824890">
    <property type="component" value="Unassembled WGS sequence"/>
</dbReference>
<comment type="caution">
    <text evidence="2">The sequence shown here is derived from an EMBL/GenBank/DDBJ whole genome shotgun (WGS) entry which is preliminary data.</text>
</comment>
<feature type="signal peptide" evidence="1">
    <location>
        <begin position="1"/>
        <end position="20"/>
    </location>
</feature>